<reference evidence="3 4" key="1">
    <citation type="submission" date="2019-09" db="EMBL/GenBank/DDBJ databases">
        <title>Goodfellowia gen. nov., a new genus of the Pseudonocardineae related to Actinoalloteichus, containing Goodfellowia coeruleoviolacea gen. nov., comb. nov. gen. nov., comb. nov.</title>
        <authorList>
            <person name="Labeda D."/>
        </authorList>
    </citation>
    <scope>NUCLEOTIDE SEQUENCE [LARGE SCALE GENOMIC DNA]</scope>
    <source>
        <strain evidence="3 4">AN110305</strain>
    </source>
</reference>
<protein>
    <submittedName>
        <fullName evidence="3">LytR family transcriptional regulator</fullName>
    </submittedName>
</protein>
<dbReference type="EMBL" id="VUOB01000003">
    <property type="protein sequence ID" value="KAA2266191.1"/>
    <property type="molecule type" value="Genomic_DNA"/>
</dbReference>
<reference evidence="3 4" key="2">
    <citation type="submission" date="2019-09" db="EMBL/GenBank/DDBJ databases">
        <authorList>
            <person name="Jin C."/>
        </authorList>
    </citation>
    <scope>NUCLEOTIDE SEQUENCE [LARGE SCALE GENOMIC DNA]</scope>
    <source>
        <strain evidence="3 4">AN110305</strain>
    </source>
</reference>
<evidence type="ECO:0000256" key="1">
    <source>
        <dbReference type="ARBA" id="ARBA00006068"/>
    </source>
</evidence>
<dbReference type="PANTHER" id="PTHR33392:SF6">
    <property type="entry name" value="POLYISOPRENYL-TEICHOIC ACID--PEPTIDOGLYCAN TEICHOIC ACID TRANSFERASE TAGU"/>
    <property type="match status" value="1"/>
</dbReference>
<evidence type="ECO:0000259" key="2">
    <source>
        <dbReference type="Pfam" id="PF03816"/>
    </source>
</evidence>
<comment type="similarity">
    <text evidence="1">Belongs to the LytR/CpsA/Psr (LCP) family.</text>
</comment>
<dbReference type="AlphaFoldDB" id="A0A5B2XTT2"/>
<dbReference type="PANTHER" id="PTHR33392">
    <property type="entry name" value="POLYISOPRENYL-TEICHOIC ACID--PEPTIDOGLYCAN TEICHOIC ACID TRANSFERASE TAGU"/>
    <property type="match status" value="1"/>
</dbReference>
<organism evidence="3 4">
    <name type="scientific">Solihabitans fulvus</name>
    <dbReference type="NCBI Taxonomy" id="1892852"/>
    <lineage>
        <taxon>Bacteria</taxon>
        <taxon>Bacillati</taxon>
        <taxon>Actinomycetota</taxon>
        <taxon>Actinomycetes</taxon>
        <taxon>Pseudonocardiales</taxon>
        <taxon>Pseudonocardiaceae</taxon>
        <taxon>Solihabitans</taxon>
    </lineage>
</organism>
<name>A0A5B2XTT2_9PSEU</name>
<keyword evidence="4" id="KW-1185">Reference proteome</keyword>
<feature type="domain" description="Cell envelope-related transcriptional attenuator" evidence="2">
    <location>
        <begin position="76"/>
        <end position="250"/>
    </location>
</feature>
<proteinExistence type="inferred from homology"/>
<sequence length="379" mass="40239">MVASGVAWATYQDLDAGMQRSDAIAADAPRSPGGADGAVNILLMGLTTRLDLNGDPLPEDLLRRLNAGESDRGGYNANTLMLLHVPNNGSPATAFSVPRDDYVDFVGVPAGPKQGKIKEAYGRAKEIEEDRLTANGLRDRHELERLGREAGRRAQVETVRAFLNVPIDHLVELSLVGFYHLADALGGVDVCLNNATRDHFSGANFPAGRQHLDAAQALSFVRQRHELANGDLDRTRRQQAFLASVTRQLKGRGVFSDLGALRALLGVAKQDVVLDSGWDILDFIRQAPNLAGGVQFRTLPILDVTTVDGQIVNTVDRAAVRAMVSAPAVRSAPGTSAVAGPRPALTAPGSGERQRVSEILVIDEGPGGGEAANGIPCVD</sequence>
<dbReference type="InterPro" id="IPR050922">
    <property type="entry name" value="LytR/CpsA/Psr_CW_biosynth"/>
</dbReference>
<evidence type="ECO:0000313" key="4">
    <source>
        <dbReference type="Proteomes" id="UP000323454"/>
    </source>
</evidence>
<dbReference type="Pfam" id="PF03816">
    <property type="entry name" value="LytR_cpsA_psr"/>
    <property type="match status" value="1"/>
</dbReference>
<dbReference type="NCBIfam" id="TIGR00350">
    <property type="entry name" value="lytR_cpsA_psr"/>
    <property type="match status" value="1"/>
</dbReference>
<dbReference type="Gene3D" id="3.40.630.190">
    <property type="entry name" value="LCP protein"/>
    <property type="match status" value="1"/>
</dbReference>
<dbReference type="Proteomes" id="UP000323454">
    <property type="component" value="Unassembled WGS sequence"/>
</dbReference>
<accession>A0A5B2XTT2</accession>
<comment type="caution">
    <text evidence="3">The sequence shown here is derived from an EMBL/GenBank/DDBJ whole genome shotgun (WGS) entry which is preliminary data.</text>
</comment>
<dbReference type="OrthoDB" id="9782542at2"/>
<dbReference type="InterPro" id="IPR004474">
    <property type="entry name" value="LytR_CpsA_psr"/>
</dbReference>
<evidence type="ECO:0000313" key="3">
    <source>
        <dbReference type="EMBL" id="KAA2266191.1"/>
    </source>
</evidence>
<gene>
    <name evidence="3" type="ORF">F0L68_03150</name>
</gene>